<protein>
    <submittedName>
        <fullName evidence="11">Acyl-CoA dehydrogenase</fullName>
    </submittedName>
</protein>
<feature type="compositionally biased region" description="Polar residues" evidence="7">
    <location>
        <begin position="132"/>
        <end position="149"/>
    </location>
</feature>
<dbReference type="InterPro" id="IPR006091">
    <property type="entry name" value="Acyl-CoA_Oxase/DH_mid-dom"/>
</dbReference>
<sequence length="392" mass="43773">MMKDLFIKTDQQRQWLKKLESVKEQIVEDVEEIDRQGSFPFKGIEALKKIKYPAVTLPQQYGGEGFSIYDMILLQETLGSYDGSTALITGWSLNCIGDVFQQKIWSEDMLQHYAAQIRARPRFVNRAASEVGTGSPTRGGRPSTTAKRSGQNWIISGHKTFTTGIPVLDDILVQAFVEEEQAVGFFLISSTAPGVSWQENWDVVGMRGTSSHDLILNKVVVEDVAYVERATTPRQLKNDGYLLHIPATYLGIAQAARDYAVDFANTYQPNSLPAPIGTLPSVQEHIGQIDLKLAQARFTLYGVAELFDDVNRKGLLKNELGIAKHTVTNLAIEIVDRAMRIVGAKSLQLSNPLQRYYRDVRAGLHNPPMDDMTIKKLAEIALKERGTIYEKA</sequence>
<keyword evidence="4 6" id="KW-0274">FAD</keyword>
<dbReference type="Pfam" id="PF02770">
    <property type="entry name" value="Acyl-CoA_dh_M"/>
    <property type="match status" value="1"/>
</dbReference>
<dbReference type="InterPro" id="IPR009100">
    <property type="entry name" value="AcylCoA_DH/oxidase_NM_dom_sf"/>
</dbReference>
<dbReference type="PANTHER" id="PTHR43884:SF25">
    <property type="entry name" value="ACYL-COA DEHYDROGENASE YDBM-RELATED"/>
    <property type="match status" value="1"/>
</dbReference>
<dbReference type="Proteomes" id="UP000245938">
    <property type="component" value="Unassembled WGS sequence"/>
</dbReference>
<dbReference type="Pfam" id="PF00441">
    <property type="entry name" value="Acyl-CoA_dh_1"/>
    <property type="match status" value="1"/>
</dbReference>
<evidence type="ECO:0000313" key="12">
    <source>
        <dbReference type="Proteomes" id="UP000245938"/>
    </source>
</evidence>
<dbReference type="OrthoDB" id="9785203at2"/>
<evidence type="ECO:0000259" key="9">
    <source>
        <dbReference type="Pfam" id="PF02770"/>
    </source>
</evidence>
<dbReference type="GO" id="GO:0050660">
    <property type="term" value="F:flavin adenine dinucleotide binding"/>
    <property type="evidence" value="ECO:0007669"/>
    <property type="project" value="InterPro"/>
</dbReference>
<dbReference type="CDD" id="cd00567">
    <property type="entry name" value="ACAD"/>
    <property type="match status" value="1"/>
</dbReference>
<feature type="domain" description="Acyl-CoA oxidase/dehydrogenase middle" evidence="9">
    <location>
        <begin position="127"/>
        <end position="219"/>
    </location>
</feature>
<feature type="region of interest" description="Disordered" evidence="7">
    <location>
        <begin position="128"/>
        <end position="149"/>
    </location>
</feature>
<comment type="caution">
    <text evidence="11">The sequence shown here is derived from an EMBL/GenBank/DDBJ whole genome shotgun (WGS) entry which is preliminary data.</text>
</comment>
<dbReference type="PANTHER" id="PTHR43884">
    <property type="entry name" value="ACYL-COA DEHYDROGENASE"/>
    <property type="match status" value="1"/>
</dbReference>
<dbReference type="InterPro" id="IPR009075">
    <property type="entry name" value="AcylCo_DH/oxidase_C"/>
</dbReference>
<feature type="domain" description="Acyl-CoA dehydrogenase/oxidase C-terminal" evidence="8">
    <location>
        <begin position="245"/>
        <end position="362"/>
    </location>
</feature>
<evidence type="ECO:0000313" key="11">
    <source>
        <dbReference type="EMBL" id="PWI24731.1"/>
    </source>
</evidence>
<dbReference type="SUPFAM" id="SSF47203">
    <property type="entry name" value="Acyl-CoA dehydrogenase C-terminal domain-like"/>
    <property type="match status" value="1"/>
</dbReference>
<dbReference type="Gene3D" id="1.20.140.10">
    <property type="entry name" value="Butyryl-CoA Dehydrogenase, subunit A, domain 3"/>
    <property type="match status" value="1"/>
</dbReference>
<evidence type="ECO:0000256" key="4">
    <source>
        <dbReference type="ARBA" id="ARBA00022827"/>
    </source>
</evidence>
<dbReference type="SUPFAM" id="SSF56645">
    <property type="entry name" value="Acyl-CoA dehydrogenase NM domain-like"/>
    <property type="match status" value="1"/>
</dbReference>
<dbReference type="InterPro" id="IPR037069">
    <property type="entry name" value="AcylCoA_DH/ox_N_sf"/>
</dbReference>
<evidence type="ECO:0000256" key="1">
    <source>
        <dbReference type="ARBA" id="ARBA00001974"/>
    </source>
</evidence>
<evidence type="ECO:0000256" key="2">
    <source>
        <dbReference type="ARBA" id="ARBA00009347"/>
    </source>
</evidence>
<proteinExistence type="inferred from homology"/>
<reference evidence="11 12" key="1">
    <citation type="submission" date="2018-05" db="EMBL/GenBank/DDBJ databases">
        <title>Kurthia sibirica genome sequence.</title>
        <authorList>
            <person name="Maclea K.S."/>
            <person name="Goen A.E."/>
        </authorList>
    </citation>
    <scope>NUCLEOTIDE SEQUENCE [LARGE SCALE GENOMIC DNA]</scope>
    <source>
        <strain evidence="11 12">ATCC 49154</strain>
    </source>
</reference>
<evidence type="ECO:0000256" key="7">
    <source>
        <dbReference type="SAM" id="MobiDB-lite"/>
    </source>
</evidence>
<evidence type="ECO:0000259" key="8">
    <source>
        <dbReference type="Pfam" id="PF00441"/>
    </source>
</evidence>
<comment type="similarity">
    <text evidence="2 6">Belongs to the acyl-CoA dehydrogenase family.</text>
</comment>
<keyword evidence="12" id="KW-1185">Reference proteome</keyword>
<organism evidence="11 12">
    <name type="scientific">Kurthia sibirica</name>
    <dbReference type="NCBI Taxonomy" id="202750"/>
    <lineage>
        <taxon>Bacteria</taxon>
        <taxon>Bacillati</taxon>
        <taxon>Bacillota</taxon>
        <taxon>Bacilli</taxon>
        <taxon>Bacillales</taxon>
        <taxon>Caryophanaceae</taxon>
        <taxon>Kurthia</taxon>
    </lineage>
</organism>
<evidence type="ECO:0000259" key="10">
    <source>
        <dbReference type="Pfam" id="PF02771"/>
    </source>
</evidence>
<dbReference type="Gene3D" id="1.10.540.10">
    <property type="entry name" value="Acyl-CoA dehydrogenase/oxidase, N-terminal domain"/>
    <property type="match status" value="1"/>
</dbReference>
<evidence type="ECO:0000256" key="6">
    <source>
        <dbReference type="RuleBase" id="RU362125"/>
    </source>
</evidence>
<evidence type="ECO:0000256" key="3">
    <source>
        <dbReference type="ARBA" id="ARBA00022630"/>
    </source>
</evidence>
<dbReference type="AlphaFoldDB" id="A0A2U3AJS2"/>
<dbReference type="InterPro" id="IPR046373">
    <property type="entry name" value="Acyl-CoA_Oxase/DH_mid-dom_sf"/>
</dbReference>
<gene>
    <name evidence="11" type="ORF">DEX24_12280</name>
</gene>
<dbReference type="PIRSF" id="PIRSF016578">
    <property type="entry name" value="HsaA"/>
    <property type="match status" value="1"/>
</dbReference>
<accession>A0A2U3AJS2</accession>
<feature type="domain" description="Acyl-CoA dehydrogenase/oxidase N-terminal" evidence="10">
    <location>
        <begin position="11"/>
        <end position="96"/>
    </location>
</feature>
<dbReference type="GO" id="GO:0003995">
    <property type="term" value="F:acyl-CoA dehydrogenase activity"/>
    <property type="evidence" value="ECO:0007669"/>
    <property type="project" value="TreeGrafter"/>
</dbReference>
<name>A0A2U3AJS2_9BACL</name>
<dbReference type="Gene3D" id="2.40.110.10">
    <property type="entry name" value="Butyryl-CoA Dehydrogenase, subunit A, domain 2"/>
    <property type="match status" value="1"/>
</dbReference>
<comment type="cofactor">
    <cofactor evidence="1 6">
        <name>FAD</name>
        <dbReference type="ChEBI" id="CHEBI:57692"/>
    </cofactor>
</comment>
<dbReference type="InterPro" id="IPR013786">
    <property type="entry name" value="AcylCoA_DH/ox_N"/>
</dbReference>
<dbReference type="InterPro" id="IPR036250">
    <property type="entry name" value="AcylCo_DH-like_C"/>
</dbReference>
<keyword evidence="3 6" id="KW-0285">Flavoprotein</keyword>
<dbReference type="Pfam" id="PF02771">
    <property type="entry name" value="Acyl-CoA_dh_N"/>
    <property type="match status" value="1"/>
</dbReference>
<keyword evidence="5 6" id="KW-0560">Oxidoreductase</keyword>
<dbReference type="EMBL" id="QFVR01000017">
    <property type="protein sequence ID" value="PWI24731.1"/>
    <property type="molecule type" value="Genomic_DNA"/>
</dbReference>
<evidence type="ECO:0000256" key="5">
    <source>
        <dbReference type="ARBA" id="ARBA00023002"/>
    </source>
</evidence>